<sequence>MRIIIVSQSGQDVMVSESESGTCSTCGGARGEVEVILEEKEEEIFDQLLETEEGQSLLNKIAQAGFELFSQ</sequence>
<evidence type="ECO:0000313" key="2">
    <source>
        <dbReference type="Proteomes" id="UP000178930"/>
    </source>
</evidence>
<dbReference type="STRING" id="1797532.A2729_02320"/>
<dbReference type="Proteomes" id="UP000178930">
    <property type="component" value="Unassembled WGS sequence"/>
</dbReference>
<evidence type="ECO:0000313" key="1">
    <source>
        <dbReference type="EMBL" id="OGY44476.1"/>
    </source>
</evidence>
<reference evidence="1 2" key="1">
    <citation type="journal article" date="2016" name="Nat. Commun.">
        <title>Thousands of microbial genomes shed light on interconnected biogeochemical processes in an aquifer system.</title>
        <authorList>
            <person name="Anantharaman K."/>
            <person name="Brown C.T."/>
            <person name="Hug L.A."/>
            <person name="Sharon I."/>
            <person name="Castelle C.J."/>
            <person name="Probst A.J."/>
            <person name="Thomas B.C."/>
            <person name="Singh A."/>
            <person name="Wilkins M.J."/>
            <person name="Karaoz U."/>
            <person name="Brodie E.L."/>
            <person name="Williams K.H."/>
            <person name="Hubbard S.S."/>
            <person name="Banfield J.F."/>
        </authorList>
    </citation>
    <scope>NUCLEOTIDE SEQUENCE [LARGE SCALE GENOMIC DNA]</scope>
</reference>
<name>A0A1G1XY08_9BACT</name>
<comment type="caution">
    <text evidence="1">The sequence shown here is derived from an EMBL/GenBank/DDBJ whole genome shotgun (WGS) entry which is preliminary data.</text>
</comment>
<proteinExistence type="predicted"/>
<organism evidence="1 2">
    <name type="scientific">Candidatus Buchananbacteria bacterium RIFCSPHIGHO2_01_FULL_39_14</name>
    <dbReference type="NCBI Taxonomy" id="1797532"/>
    <lineage>
        <taxon>Bacteria</taxon>
        <taxon>Candidatus Buchananiibacteriota</taxon>
    </lineage>
</organism>
<protein>
    <submittedName>
        <fullName evidence="1">Uncharacterized protein</fullName>
    </submittedName>
</protein>
<accession>A0A1G1XY08</accession>
<dbReference type="AlphaFoldDB" id="A0A1G1XY08"/>
<gene>
    <name evidence="1" type="ORF">A2729_02320</name>
</gene>
<dbReference type="EMBL" id="MHIB01000016">
    <property type="protein sequence ID" value="OGY44476.1"/>
    <property type="molecule type" value="Genomic_DNA"/>
</dbReference>